<feature type="region of interest" description="Disordered" evidence="1">
    <location>
        <begin position="1"/>
        <end position="38"/>
    </location>
</feature>
<evidence type="ECO:0000313" key="2">
    <source>
        <dbReference type="EMBL" id="KAF4619011.1"/>
    </source>
</evidence>
<dbReference type="Proteomes" id="UP000566819">
    <property type="component" value="Unassembled WGS sequence"/>
</dbReference>
<feature type="region of interest" description="Disordered" evidence="1">
    <location>
        <begin position="50"/>
        <end position="88"/>
    </location>
</feature>
<feature type="compositionally biased region" description="Basic and acidic residues" evidence="1">
    <location>
        <begin position="60"/>
        <end position="75"/>
    </location>
</feature>
<evidence type="ECO:0000313" key="3">
    <source>
        <dbReference type="Proteomes" id="UP000566819"/>
    </source>
</evidence>
<comment type="caution">
    <text evidence="2">The sequence shown here is derived from an EMBL/GenBank/DDBJ whole genome shotgun (WGS) entry which is preliminary data.</text>
</comment>
<gene>
    <name evidence="2" type="ORF">G7Y89_g14836</name>
</gene>
<keyword evidence="3" id="KW-1185">Reference proteome</keyword>
<reference evidence="2 3" key="1">
    <citation type="submission" date="2020-03" db="EMBL/GenBank/DDBJ databases">
        <title>Draft Genome Sequence of Cudoniella acicularis.</title>
        <authorList>
            <person name="Buettner E."/>
            <person name="Kellner H."/>
        </authorList>
    </citation>
    <scope>NUCLEOTIDE SEQUENCE [LARGE SCALE GENOMIC DNA]</scope>
    <source>
        <strain evidence="2 3">DSM 108380</strain>
    </source>
</reference>
<dbReference type="OrthoDB" id="5590282at2759"/>
<dbReference type="AlphaFoldDB" id="A0A8H4QYH6"/>
<evidence type="ECO:0000256" key="1">
    <source>
        <dbReference type="SAM" id="MobiDB-lite"/>
    </source>
</evidence>
<name>A0A8H4QYH6_9HELO</name>
<proteinExistence type="predicted"/>
<protein>
    <submittedName>
        <fullName evidence="2">Uncharacterized protein</fullName>
    </submittedName>
</protein>
<accession>A0A8H4QYH6</accession>
<dbReference type="EMBL" id="JAAMPI010002073">
    <property type="protein sequence ID" value="KAF4619011.1"/>
    <property type="molecule type" value="Genomic_DNA"/>
</dbReference>
<sequence>MDARPQRPGQLRQSGDENAVSTKQVIHKRNQSTGTFSMLSQKIGAKRTAFGDVSNTARSVHQDDSDIGKSAKTDFVKPLAPPSKQAPLLRPAQRPLSVAPLKGPIHNISAVPVAPIAVLPVSRAPLAEPSQHPAPLAAPKRTLSKKSTIIYQDFTKSSSQDNTRANLN</sequence>
<organism evidence="2 3">
    <name type="scientific">Cudoniella acicularis</name>
    <dbReference type="NCBI Taxonomy" id="354080"/>
    <lineage>
        <taxon>Eukaryota</taxon>
        <taxon>Fungi</taxon>
        <taxon>Dikarya</taxon>
        <taxon>Ascomycota</taxon>
        <taxon>Pezizomycotina</taxon>
        <taxon>Leotiomycetes</taxon>
        <taxon>Helotiales</taxon>
        <taxon>Tricladiaceae</taxon>
        <taxon>Cudoniella</taxon>
    </lineage>
</organism>